<gene>
    <name evidence="1" type="ORF">NXT3_PB00393</name>
</gene>
<geneLocation type="plasmid" evidence="2">
    <name>psfrenxt3b</name>
</geneLocation>
<dbReference type="AlphaFoldDB" id="A0A2L0HC22"/>
<protein>
    <submittedName>
        <fullName evidence="1">Uncharacterized protein</fullName>
    </submittedName>
</protein>
<evidence type="ECO:0000313" key="2">
    <source>
        <dbReference type="Proteomes" id="UP000239340"/>
    </source>
</evidence>
<reference evidence="1 2" key="1">
    <citation type="submission" date="2017-10" db="EMBL/GenBank/DDBJ databases">
        <title>Analysis of the genome sequences of Rhizobium populations associated to common bean (phaseolus vulgaris).</title>
        <authorList>
            <person name="Bustos P."/>
            <person name="Santamaria R.I."/>
            <person name="Miranda-Sanchez F."/>
            <person name="Perez-Carrascal O."/>
            <person name="Juarez S."/>
            <person name="Lozano L."/>
            <person name="Martinez-Flores I."/>
            <person name="Vinuesa P."/>
            <person name="Martinez-Romero E."/>
            <person name="Cevallos M.A."/>
            <person name="Romero D."/>
            <person name="Davila G."/>
            <person name="Gonzalez V."/>
        </authorList>
    </citation>
    <scope>NUCLEOTIDE SEQUENCE [LARGE SCALE GENOMIC DNA]</scope>
    <source>
        <strain evidence="1 2">NXT3</strain>
        <plasmid evidence="2">Plasmid psfrenxt3b</plasmid>
    </source>
</reference>
<proteinExistence type="predicted"/>
<accession>A0A2L0HC22</accession>
<evidence type="ECO:0000313" key="1">
    <source>
        <dbReference type="EMBL" id="AUX79048.1"/>
    </source>
</evidence>
<sequence length="435" mass="48701">MKLTPKELRVLFSHAAAIFKPRSLIFPRSIGDIPNDKTLLRELRIGERKTIYLSDHGLSNFARTVELIDKYNYFEGKAQYSDVWDAWRKVVEGWLAQREMPEGANEVLDAVSACLSVDIRSHQFLVPMFGAVLERGSSYQVGSMTILRDPVGWLDLAGVSCSSSEITSVLEASGARLWLLGSAYGTAKVARRVFSEHAALTIGLLAIAAAAKYEQGAAGFRISTGMTAEDALGRSAWMSWDESEKALSTHYTFPRGQPFAVDAELSQDSDGMRMIEIAFSILDKSEKTEVELAIERAVYWFYDAHRDSALVMRIVKYWSCVEAFFSIERERITHSVSSGLTSVLTFGGFRFVDVDHYRETKNAISRLYELRSQAVHRGDHRHVTEENVAQFSQWVAWMIMEIISLSDCGYTTLQQLKSEVDRLDSIALSTQAGGA</sequence>
<keyword evidence="1" id="KW-0614">Plasmid</keyword>
<dbReference type="EMBL" id="CP024309">
    <property type="protein sequence ID" value="AUX79048.1"/>
    <property type="molecule type" value="Genomic_DNA"/>
</dbReference>
<dbReference type="RefSeq" id="WP_104840579.1">
    <property type="nucleotide sequence ID" value="NZ_CP024309.1"/>
</dbReference>
<organism evidence="1 2">
    <name type="scientific">Rhizobium fredii</name>
    <name type="common">Sinorhizobium fredii</name>
    <dbReference type="NCBI Taxonomy" id="380"/>
    <lineage>
        <taxon>Bacteria</taxon>
        <taxon>Pseudomonadati</taxon>
        <taxon>Pseudomonadota</taxon>
        <taxon>Alphaproteobacteria</taxon>
        <taxon>Hyphomicrobiales</taxon>
        <taxon>Rhizobiaceae</taxon>
        <taxon>Sinorhizobium/Ensifer group</taxon>
        <taxon>Sinorhizobium</taxon>
    </lineage>
</organism>
<dbReference type="Proteomes" id="UP000239340">
    <property type="component" value="Plasmid pSfreNXT3b"/>
</dbReference>
<name>A0A2L0HC22_RHIFR</name>